<dbReference type="AlphaFoldDB" id="A0A1E5H4C4"/>
<proteinExistence type="predicted"/>
<evidence type="ECO:0000256" key="2">
    <source>
        <dbReference type="SAM" id="SignalP"/>
    </source>
</evidence>
<dbReference type="EMBL" id="MIJY01000003">
    <property type="protein sequence ID" value="OEG19732.1"/>
    <property type="molecule type" value="Genomic_DNA"/>
</dbReference>
<feature type="compositionally biased region" description="Polar residues" evidence="1">
    <location>
        <begin position="46"/>
        <end position="55"/>
    </location>
</feature>
<dbReference type="InterPro" id="IPR027994">
    <property type="entry name" value="WxL_dom"/>
</dbReference>
<dbReference type="OrthoDB" id="2194859at2"/>
<feature type="region of interest" description="Disordered" evidence="1">
    <location>
        <begin position="46"/>
        <end position="65"/>
    </location>
</feature>
<reference evidence="5" key="1">
    <citation type="submission" date="2016-09" db="EMBL/GenBank/DDBJ databases">
        <authorList>
            <person name="Gulvik C.A."/>
        </authorList>
    </citation>
    <scope>NUCLEOTIDE SEQUENCE [LARGE SCALE GENOMIC DNA]</scope>
    <source>
        <strain evidence="5">LMG 8895</strain>
    </source>
</reference>
<evidence type="ECO:0000313" key="4">
    <source>
        <dbReference type="EMBL" id="OEG19732.1"/>
    </source>
</evidence>
<feature type="chain" id="PRO_5039684672" description="WxL domain-containing protein" evidence="2">
    <location>
        <begin position="22"/>
        <end position="254"/>
    </location>
</feature>
<keyword evidence="2" id="KW-0732">Signal</keyword>
<keyword evidence="5" id="KW-1185">Reference proteome</keyword>
<evidence type="ECO:0000259" key="3">
    <source>
        <dbReference type="Pfam" id="PF13731"/>
    </source>
</evidence>
<gene>
    <name evidence="4" type="ORF">BCR25_14895</name>
</gene>
<evidence type="ECO:0000256" key="1">
    <source>
        <dbReference type="SAM" id="MobiDB-lite"/>
    </source>
</evidence>
<accession>A0A1E5H4C4</accession>
<dbReference type="Pfam" id="PF13731">
    <property type="entry name" value="WxL"/>
    <property type="match status" value="1"/>
</dbReference>
<dbReference type="RefSeq" id="WP_069662346.1">
    <property type="nucleotide sequence ID" value="NZ_JBHUJJ010000001.1"/>
</dbReference>
<sequence length="254" mass="26646">MKLSHKLCGAALLAVSGVALAAPSATQALEGTRNGTADIEFTKNTSEDTTMTDPTGTRPIDTGTDIDPTHVDEFGIIAVTPLDFKAHAAVVGAQQYEAAPHVANKGNDDEYNVENYVAIKDVRSTVDHTYKLSAELTKQFTATVDGTPVTLAGATLTYKNIDVAATLNPDLQPADDKKVFGDGTGVQTISETSGSLPIYTNTDANGGKGRYEVTFGDDEKGTDGNSVVIDIPASVDVRTAAYNATVTWTLSDTL</sequence>
<dbReference type="Proteomes" id="UP000095094">
    <property type="component" value="Unassembled WGS sequence"/>
</dbReference>
<name>A0A1E5H4C4_9ENTE</name>
<evidence type="ECO:0000313" key="5">
    <source>
        <dbReference type="Proteomes" id="UP000095094"/>
    </source>
</evidence>
<protein>
    <recommendedName>
        <fullName evidence="3">WxL domain-containing protein</fullName>
    </recommendedName>
</protein>
<feature type="signal peptide" evidence="2">
    <location>
        <begin position="1"/>
        <end position="21"/>
    </location>
</feature>
<organism evidence="4 5">
    <name type="scientific">Enterococcus termitis</name>
    <dbReference type="NCBI Taxonomy" id="332950"/>
    <lineage>
        <taxon>Bacteria</taxon>
        <taxon>Bacillati</taxon>
        <taxon>Bacillota</taxon>
        <taxon>Bacilli</taxon>
        <taxon>Lactobacillales</taxon>
        <taxon>Enterococcaceae</taxon>
        <taxon>Enterococcus</taxon>
    </lineage>
</organism>
<comment type="caution">
    <text evidence="4">The sequence shown here is derived from an EMBL/GenBank/DDBJ whole genome shotgun (WGS) entry which is preliminary data.</text>
</comment>
<feature type="domain" description="WxL" evidence="3">
    <location>
        <begin position="31"/>
        <end position="253"/>
    </location>
</feature>